<protein>
    <submittedName>
        <fullName evidence="2">FixH family protein</fullName>
    </submittedName>
</protein>
<keyword evidence="1" id="KW-1133">Transmembrane helix</keyword>
<evidence type="ECO:0000256" key="1">
    <source>
        <dbReference type="SAM" id="Phobius"/>
    </source>
</evidence>
<keyword evidence="1" id="KW-0812">Transmembrane</keyword>
<keyword evidence="1" id="KW-0472">Membrane</keyword>
<dbReference type="Proteomes" id="UP001500459">
    <property type="component" value="Unassembled WGS sequence"/>
</dbReference>
<dbReference type="Pfam" id="PF05751">
    <property type="entry name" value="FixH"/>
    <property type="match status" value="1"/>
</dbReference>
<dbReference type="InterPro" id="IPR008620">
    <property type="entry name" value="FixH"/>
</dbReference>
<dbReference type="EMBL" id="BAABCW010000017">
    <property type="protein sequence ID" value="GAA3517244.1"/>
    <property type="molecule type" value="Genomic_DNA"/>
</dbReference>
<feature type="transmembrane region" description="Helical" evidence="1">
    <location>
        <begin position="6"/>
        <end position="25"/>
    </location>
</feature>
<organism evidence="2 3">
    <name type="scientific">Aquimarina addita</name>
    <dbReference type="NCBI Taxonomy" id="870485"/>
    <lineage>
        <taxon>Bacteria</taxon>
        <taxon>Pseudomonadati</taxon>
        <taxon>Bacteroidota</taxon>
        <taxon>Flavobacteriia</taxon>
        <taxon>Flavobacteriales</taxon>
        <taxon>Flavobacteriaceae</taxon>
        <taxon>Aquimarina</taxon>
    </lineage>
</organism>
<evidence type="ECO:0000313" key="2">
    <source>
        <dbReference type="EMBL" id="GAA3517244.1"/>
    </source>
</evidence>
<proteinExistence type="predicted"/>
<accession>A0ABP6UTQ4</accession>
<reference evidence="3" key="1">
    <citation type="journal article" date="2019" name="Int. J. Syst. Evol. Microbiol.">
        <title>The Global Catalogue of Microorganisms (GCM) 10K type strain sequencing project: providing services to taxonomists for standard genome sequencing and annotation.</title>
        <authorList>
            <consortium name="The Broad Institute Genomics Platform"/>
            <consortium name="The Broad Institute Genome Sequencing Center for Infectious Disease"/>
            <person name="Wu L."/>
            <person name="Ma J."/>
        </authorList>
    </citation>
    <scope>NUCLEOTIDE SEQUENCE [LARGE SCALE GENOMIC DNA]</scope>
    <source>
        <strain evidence="3">JCM 17106</strain>
    </source>
</reference>
<dbReference type="RefSeq" id="WP_344929515.1">
    <property type="nucleotide sequence ID" value="NZ_BAABCW010000017.1"/>
</dbReference>
<evidence type="ECO:0000313" key="3">
    <source>
        <dbReference type="Proteomes" id="UP001500459"/>
    </source>
</evidence>
<gene>
    <name evidence="2" type="ORF">GCM10022393_34170</name>
</gene>
<name>A0ABP6UTQ4_9FLAO</name>
<comment type="caution">
    <text evidence="2">The sequence shown here is derived from an EMBL/GenBank/DDBJ whole genome shotgun (WGS) entry which is preliminary data.</text>
</comment>
<sequence>MKWNWGTGIVIGMVAFMSFILYFVITMSTNKKYHHDLVTEQYYAKEIAYQTEIDAETKTHDLTEKIIGKRIENGWLLNFPKELEASRIKGTVFLYRPSDQRLDFDLPIVFSGSNLLIPDKKLVDGRWNITVEWTYNGEDYLYKKSIMY</sequence>
<keyword evidence="3" id="KW-1185">Reference proteome</keyword>